<dbReference type="PANTHER" id="PTHR46889:SF4">
    <property type="entry name" value="TRANSPOSASE INSO FOR INSERTION SEQUENCE ELEMENT IS911B-RELATED"/>
    <property type="match status" value="1"/>
</dbReference>
<name>A0A4Y8WRX0_9PORP</name>
<dbReference type="OrthoDB" id="1012418at2"/>
<dbReference type="STRING" id="1122973.GCA_000379925_00628"/>
<dbReference type="EMBL" id="SPNC01000002">
    <property type="protein sequence ID" value="TFH97445.1"/>
    <property type="molecule type" value="Genomic_DNA"/>
</dbReference>
<dbReference type="InterPro" id="IPR036397">
    <property type="entry name" value="RNaseH_sf"/>
</dbReference>
<protein>
    <submittedName>
        <fullName evidence="1">Uncharacterized protein</fullName>
    </submittedName>
</protein>
<comment type="caution">
    <text evidence="1">The sequence shown here is derived from an EMBL/GenBank/DDBJ whole genome shotgun (WGS) entry which is preliminary data.</text>
</comment>
<proteinExistence type="predicted"/>
<dbReference type="Gene3D" id="3.30.420.10">
    <property type="entry name" value="Ribonuclease H-like superfamily/Ribonuclease H"/>
    <property type="match status" value="1"/>
</dbReference>
<dbReference type="SUPFAM" id="SSF53098">
    <property type="entry name" value="Ribonuclease H-like"/>
    <property type="match status" value="1"/>
</dbReference>
<dbReference type="GO" id="GO:0015074">
    <property type="term" value="P:DNA integration"/>
    <property type="evidence" value="ECO:0007669"/>
    <property type="project" value="InterPro"/>
</dbReference>
<dbReference type="Proteomes" id="UP000297225">
    <property type="component" value="Unassembled WGS sequence"/>
</dbReference>
<evidence type="ECO:0000313" key="2">
    <source>
        <dbReference type="Proteomes" id="UP000297225"/>
    </source>
</evidence>
<dbReference type="Pfam" id="PF13683">
    <property type="entry name" value="rve_3"/>
    <property type="match status" value="1"/>
</dbReference>
<sequence>MAFCRQHKIDLSGAIFHSDRGSQYVSSMMTNYEAELGMITSVTQTGDPLHNAMTERLNGTIKNDWLYNYESLSFEETQKRISESIKLYNTARPHRAIGMIPPMQMLLPQHQNPLTKRTNIA</sequence>
<evidence type="ECO:0000313" key="1">
    <source>
        <dbReference type="EMBL" id="TFH97445.1"/>
    </source>
</evidence>
<dbReference type="AlphaFoldDB" id="A0A4Y8WRX0"/>
<reference evidence="1 2" key="1">
    <citation type="submission" date="2019-03" db="EMBL/GenBank/DDBJ databases">
        <title>Porphyromonas levii Isolated from the Uterus of Dairy Cows.</title>
        <authorList>
            <person name="Francis A.M."/>
        </authorList>
    </citation>
    <scope>NUCLEOTIDE SEQUENCE [LARGE SCALE GENOMIC DNA]</scope>
    <source>
        <strain evidence="1 2">AF5678</strain>
    </source>
</reference>
<dbReference type="InterPro" id="IPR001584">
    <property type="entry name" value="Integrase_cat-core"/>
</dbReference>
<dbReference type="GO" id="GO:0003676">
    <property type="term" value="F:nucleic acid binding"/>
    <property type="evidence" value="ECO:0007669"/>
    <property type="project" value="InterPro"/>
</dbReference>
<dbReference type="InterPro" id="IPR050900">
    <property type="entry name" value="Transposase_IS3/IS150/IS904"/>
</dbReference>
<dbReference type="PROSITE" id="PS50994">
    <property type="entry name" value="INTEGRASE"/>
    <property type="match status" value="1"/>
</dbReference>
<dbReference type="PANTHER" id="PTHR46889">
    <property type="entry name" value="TRANSPOSASE INSF FOR INSERTION SEQUENCE IS3B-RELATED"/>
    <property type="match status" value="1"/>
</dbReference>
<keyword evidence="2" id="KW-1185">Reference proteome</keyword>
<dbReference type="InterPro" id="IPR012337">
    <property type="entry name" value="RNaseH-like_sf"/>
</dbReference>
<gene>
    <name evidence="1" type="ORF">E4P47_00385</name>
</gene>
<accession>A0A4Y8WRX0</accession>
<organism evidence="1 2">
    <name type="scientific">Porphyromonas levii</name>
    <dbReference type="NCBI Taxonomy" id="28114"/>
    <lineage>
        <taxon>Bacteria</taxon>
        <taxon>Pseudomonadati</taxon>
        <taxon>Bacteroidota</taxon>
        <taxon>Bacteroidia</taxon>
        <taxon>Bacteroidales</taxon>
        <taxon>Porphyromonadaceae</taxon>
        <taxon>Porphyromonas</taxon>
    </lineage>
</organism>